<keyword evidence="4" id="KW-1185">Reference proteome</keyword>
<dbReference type="InterPro" id="IPR003680">
    <property type="entry name" value="Flavodoxin_fold"/>
</dbReference>
<evidence type="ECO:0000313" key="4">
    <source>
        <dbReference type="Proteomes" id="UP001500880"/>
    </source>
</evidence>
<organism evidence="3 4">
    <name type="scientific">Salinibacillus aidingensis</name>
    <dbReference type="NCBI Taxonomy" id="237684"/>
    <lineage>
        <taxon>Bacteria</taxon>
        <taxon>Bacillati</taxon>
        <taxon>Bacillota</taxon>
        <taxon>Bacilli</taxon>
        <taxon>Bacillales</taxon>
        <taxon>Bacillaceae</taxon>
        <taxon>Salinibacillus</taxon>
    </lineage>
</organism>
<dbReference type="PANTHER" id="PTHR47307">
    <property type="entry name" value="GLUTATHIONE-REGULATED POTASSIUM-EFFLUX SYSTEM ANCILLARY PROTEIN KEFG"/>
    <property type="match status" value="1"/>
</dbReference>
<proteinExistence type="predicted"/>
<dbReference type="Gene3D" id="3.40.50.360">
    <property type="match status" value="1"/>
</dbReference>
<dbReference type="SUPFAM" id="SSF52218">
    <property type="entry name" value="Flavoproteins"/>
    <property type="match status" value="1"/>
</dbReference>
<dbReference type="Proteomes" id="UP001500880">
    <property type="component" value="Unassembled WGS sequence"/>
</dbReference>
<keyword evidence="1" id="KW-0560">Oxidoreductase</keyword>
<sequence length="232" mass="27412">MRTLLIVSHPDIIESYSQQYFLNGIKDFSNITVHHLENLYPDWNIDVRKEQELLREHDRIIFQFPFYWYSSPPLLKHWQDVVLEEGVTHGPRGGILEGKEFGLVLMIGVSEKEYRAGGNEQFTISELTKPFQAMAGKTGMHYLPPFEIYQFVYTEDDRKMDILIPYWQMLTMENNDSLATRENWLMDLLEDVINTSEGTDEQNILEYAKNIIEENQSEIEDLKIVLNQMYHR</sequence>
<evidence type="ECO:0000259" key="2">
    <source>
        <dbReference type="Pfam" id="PF02525"/>
    </source>
</evidence>
<gene>
    <name evidence="3" type="ORF">GCM10008986_18160</name>
</gene>
<dbReference type="InterPro" id="IPR029039">
    <property type="entry name" value="Flavoprotein-like_sf"/>
</dbReference>
<dbReference type="Pfam" id="PF02525">
    <property type="entry name" value="Flavodoxin_2"/>
    <property type="match status" value="1"/>
</dbReference>
<evidence type="ECO:0000313" key="3">
    <source>
        <dbReference type="EMBL" id="GAA0492258.1"/>
    </source>
</evidence>
<evidence type="ECO:0000256" key="1">
    <source>
        <dbReference type="ARBA" id="ARBA00023002"/>
    </source>
</evidence>
<dbReference type="PANTHER" id="PTHR47307:SF1">
    <property type="entry name" value="GLUTATHIONE-REGULATED POTASSIUM-EFFLUX SYSTEM ANCILLARY PROTEIN KEFG"/>
    <property type="match status" value="1"/>
</dbReference>
<dbReference type="EMBL" id="BAAADO010000003">
    <property type="protein sequence ID" value="GAA0492258.1"/>
    <property type="molecule type" value="Genomic_DNA"/>
</dbReference>
<comment type="caution">
    <text evidence="3">The sequence shown here is derived from an EMBL/GenBank/DDBJ whole genome shotgun (WGS) entry which is preliminary data.</text>
</comment>
<dbReference type="RefSeq" id="WP_343839948.1">
    <property type="nucleotide sequence ID" value="NZ_BAAADO010000003.1"/>
</dbReference>
<accession>A0ABN1B8E4</accession>
<protein>
    <submittedName>
        <fullName evidence="3">NAD(P)H-dependent oxidoreductase</fullName>
    </submittedName>
</protein>
<dbReference type="InterPro" id="IPR046980">
    <property type="entry name" value="KefG/KefF"/>
</dbReference>
<name>A0ABN1B8E4_9BACI</name>
<reference evidence="3 4" key="1">
    <citation type="journal article" date="2019" name="Int. J. Syst. Evol. Microbiol.">
        <title>The Global Catalogue of Microorganisms (GCM) 10K type strain sequencing project: providing services to taxonomists for standard genome sequencing and annotation.</title>
        <authorList>
            <consortium name="The Broad Institute Genomics Platform"/>
            <consortium name="The Broad Institute Genome Sequencing Center for Infectious Disease"/>
            <person name="Wu L."/>
            <person name="Ma J."/>
        </authorList>
    </citation>
    <scope>NUCLEOTIDE SEQUENCE [LARGE SCALE GENOMIC DNA]</scope>
    <source>
        <strain evidence="3 4">JCM 12389</strain>
    </source>
</reference>
<feature type="domain" description="Flavodoxin-like fold" evidence="2">
    <location>
        <begin position="1"/>
        <end position="158"/>
    </location>
</feature>